<comment type="caution">
    <text evidence="4">The sequence shown here is derived from an EMBL/GenBank/DDBJ whole genome shotgun (WGS) entry which is preliminary data.</text>
</comment>
<gene>
    <name evidence="4" type="ORF">CDQ84_00315</name>
</gene>
<evidence type="ECO:0000313" key="5">
    <source>
        <dbReference type="Proteomes" id="UP000236151"/>
    </source>
</evidence>
<proteinExistence type="predicted"/>
<dbReference type="EMBL" id="NIOJ01000001">
    <property type="protein sequence ID" value="PNU01487.1"/>
    <property type="molecule type" value="Genomic_DNA"/>
</dbReference>
<sequence length="178" mass="18430">MNSVSTKKLVLNGLMIAIVFLATYFTRIPGPIYPGYINFGDIVIMVAAILLGRGTGLASGAIGSAIADIAAGGMIFAPITFVVKGLEGYIAGVIADSAEKNAHGEARRLAAVVISAAVMVAGYFIAEWLLLPFVDKTFGYTAAIAELVPNLVQGGVSAVAAYVLVSLLDRVGVRKVLN</sequence>
<evidence type="ECO:0000313" key="4">
    <source>
        <dbReference type="EMBL" id="PNU01487.1"/>
    </source>
</evidence>
<dbReference type="PANTHER" id="PTHR37815:SF3">
    <property type="entry name" value="UPF0397 PROTEIN SPR0429"/>
    <property type="match status" value="1"/>
</dbReference>
<evidence type="ECO:0000256" key="3">
    <source>
        <dbReference type="SAM" id="Phobius"/>
    </source>
</evidence>
<feature type="transmembrane region" description="Helical" evidence="3">
    <location>
        <begin position="109"/>
        <end position="131"/>
    </location>
</feature>
<keyword evidence="3" id="KW-0472">Membrane</keyword>
<feature type="transmembrane region" description="Helical" evidence="3">
    <location>
        <begin position="9"/>
        <end position="26"/>
    </location>
</feature>
<dbReference type="InterPro" id="IPR009825">
    <property type="entry name" value="ECF_substrate-spec-like"/>
</dbReference>
<dbReference type="PANTHER" id="PTHR37815">
    <property type="entry name" value="UPF0397 PROTEIN BC_2624-RELATED"/>
    <property type="match status" value="1"/>
</dbReference>
<reference evidence="4 5" key="1">
    <citation type="submission" date="2017-06" db="EMBL/GenBank/DDBJ databases">
        <title>Investigating the central metabolism of Clostridium thermosuccinogenes.</title>
        <authorList>
            <person name="Koendjbiharie J.G."/>
            <person name="van Kranenburg R."/>
        </authorList>
    </citation>
    <scope>NUCLEOTIDE SEQUENCE [LARGE SCALE GENOMIC DNA]</scope>
    <source>
        <strain evidence="4 5">DSM 5806</strain>
    </source>
</reference>
<dbReference type="Pfam" id="PF07155">
    <property type="entry name" value="ECF-ribofla_trS"/>
    <property type="match status" value="1"/>
</dbReference>
<keyword evidence="1 3" id="KW-0812">Transmembrane</keyword>
<protein>
    <submittedName>
        <fullName evidence="4">ECF transporter S component</fullName>
    </submittedName>
</protein>
<name>A0A2K2FN12_9CLOT</name>
<keyword evidence="2 3" id="KW-1133">Transmembrane helix</keyword>
<organism evidence="4 5">
    <name type="scientific">Clostridium thermosuccinogenes</name>
    <dbReference type="NCBI Taxonomy" id="84032"/>
    <lineage>
        <taxon>Bacteria</taxon>
        <taxon>Bacillati</taxon>
        <taxon>Bacillota</taxon>
        <taxon>Clostridia</taxon>
        <taxon>Eubacteriales</taxon>
        <taxon>Clostridiaceae</taxon>
        <taxon>Clostridium</taxon>
    </lineage>
</organism>
<accession>A0A2K2FN12</accession>
<dbReference type="Proteomes" id="UP000236151">
    <property type="component" value="Unassembled WGS sequence"/>
</dbReference>
<dbReference type="KEGG" id="cthd:CDO33_16305"/>
<dbReference type="GO" id="GO:0016020">
    <property type="term" value="C:membrane"/>
    <property type="evidence" value="ECO:0007669"/>
    <property type="project" value="InterPro"/>
</dbReference>
<dbReference type="OrthoDB" id="411368at2"/>
<keyword evidence="5" id="KW-1185">Reference proteome</keyword>
<evidence type="ECO:0000256" key="1">
    <source>
        <dbReference type="ARBA" id="ARBA00022692"/>
    </source>
</evidence>
<feature type="transmembrane region" description="Helical" evidence="3">
    <location>
        <begin position="151"/>
        <end position="168"/>
    </location>
</feature>
<dbReference type="RefSeq" id="WP_103079716.1">
    <property type="nucleotide sequence ID" value="NZ_CP021850.1"/>
</dbReference>
<evidence type="ECO:0000256" key="2">
    <source>
        <dbReference type="ARBA" id="ARBA00022989"/>
    </source>
</evidence>
<dbReference type="Gene3D" id="1.10.1760.20">
    <property type="match status" value="1"/>
</dbReference>
<dbReference type="AlphaFoldDB" id="A0A2K2FN12"/>